<feature type="region of interest" description="Disordered" evidence="1">
    <location>
        <begin position="128"/>
        <end position="147"/>
    </location>
</feature>
<evidence type="ECO:0000256" key="1">
    <source>
        <dbReference type="SAM" id="MobiDB-lite"/>
    </source>
</evidence>
<reference evidence="2" key="1">
    <citation type="submission" date="2023-01" db="EMBL/GenBank/DDBJ databases">
        <title>Metagenome sequencing of chrysophaentin producing Chrysophaeum taylorii.</title>
        <authorList>
            <person name="Davison J."/>
            <person name="Bewley C."/>
        </authorList>
    </citation>
    <scope>NUCLEOTIDE SEQUENCE</scope>
    <source>
        <strain evidence="2">NIES-1699</strain>
    </source>
</reference>
<feature type="region of interest" description="Disordered" evidence="1">
    <location>
        <begin position="1"/>
        <end position="30"/>
    </location>
</feature>
<dbReference type="EMBL" id="JAQMWT010000139">
    <property type="protein sequence ID" value="KAJ8609469.1"/>
    <property type="molecule type" value="Genomic_DNA"/>
</dbReference>
<evidence type="ECO:0000313" key="3">
    <source>
        <dbReference type="Proteomes" id="UP001230188"/>
    </source>
</evidence>
<dbReference type="Proteomes" id="UP001230188">
    <property type="component" value="Unassembled WGS sequence"/>
</dbReference>
<gene>
    <name evidence="2" type="ORF">CTAYLR_005455</name>
</gene>
<accession>A0AAD7UJN0</accession>
<comment type="caution">
    <text evidence="2">The sequence shown here is derived from an EMBL/GenBank/DDBJ whole genome shotgun (WGS) entry which is preliminary data.</text>
</comment>
<name>A0AAD7UJN0_9STRA</name>
<organism evidence="2 3">
    <name type="scientific">Chrysophaeum taylorii</name>
    <dbReference type="NCBI Taxonomy" id="2483200"/>
    <lineage>
        <taxon>Eukaryota</taxon>
        <taxon>Sar</taxon>
        <taxon>Stramenopiles</taxon>
        <taxon>Ochrophyta</taxon>
        <taxon>Pelagophyceae</taxon>
        <taxon>Pelagomonadales</taxon>
        <taxon>Pelagomonadaceae</taxon>
        <taxon>Chrysophaeum</taxon>
    </lineage>
</organism>
<feature type="compositionally biased region" description="Polar residues" evidence="1">
    <location>
        <begin position="74"/>
        <end position="94"/>
    </location>
</feature>
<proteinExistence type="predicted"/>
<protein>
    <submittedName>
        <fullName evidence="2">Uncharacterized protein</fullName>
    </submittedName>
</protein>
<feature type="region of interest" description="Disordered" evidence="1">
    <location>
        <begin position="195"/>
        <end position="228"/>
    </location>
</feature>
<dbReference type="AlphaFoldDB" id="A0AAD7UJN0"/>
<keyword evidence="3" id="KW-1185">Reference proteome</keyword>
<feature type="region of interest" description="Disordered" evidence="1">
    <location>
        <begin position="42"/>
        <end position="111"/>
    </location>
</feature>
<feature type="compositionally biased region" description="Acidic residues" evidence="1">
    <location>
        <begin position="59"/>
        <end position="71"/>
    </location>
</feature>
<feature type="compositionally biased region" description="Basic and acidic residues" evidence="1">
    <location>
        <begin position="100"/>
        <end position="109"/>
    </location>
</feature>
<sequence length="280" mass="31048">MAPLPSPRAPIMRDDDDDAPDHQKTRRITVKVYRSPLNVDGRRPWQLIPCVGGGRDVDSENEEADNDSDDDQNTRTASDASTSDAIEPATQNQGALVYAEPDRDHDGKRNARWKALLAAEEVQLKLFERERGERKRPASPPQGDCDLRVAPVHANAVRAVVVPSMQQISKQQLDSRDILERIDTNAAKRCKVTSLLDGAMPKTQTSSTPRSKPKSRTSKTPRMPPSQRKTYLLLSSRNVVALMAGYDAHLLQTTFAENLNNLANEFLAPPRRPTSLVVLA</sequence>
<evidence type="ECO:0000313" key="2">
    <source>
        <dbReference type="EMBL" id="KAJ8609469.1"/>
    </source>
</evidence>